<organism evidence="1 2">
    <name type="scientific">Tistlia consotensis USBA 355</name>
    <dbReference type="NCBI Taxonomy" id="560819"/>
    <lineage>
        <taxon>Bacteria</taxon>
        <taxon>Pseudomonadati</taxon>
        <taxon>Pseudomonadota</taxon>
        <taxon>Alphaproteobacteria</taxon>
        <taxon>Rhodospirillales</taxon>
        <taxon>Rhodovibrionaceae</taxon>
        <taxon>Tistlia</taxon>
    </lineage>
</organism>
<dbReference type="EMBL" id="FWZX01000004">
    <property type="protein sequence ID" value="SMF07258.1"/>
    <property type="molecule type" value="Genomic_DNA"/>
</dbReference>
<keyword evidence="2" id="KW-1185">Reference proteome</keyword>
<accession>A0A1Y6BEI7</accession>
<gene>
    <name evidence="1" type="ORF">SAMN05428998_10450</name>
</gene>
<dbReference type="AlphaFoldDB" id="A0A1Y6BEI7"/>
<sequence length="245" mass="28901">MRSEPPVFCGWIPAVSGRLSFSVFGQSEHPTKSISAHAADRTRRYLVVYQRRITADAVVPLKSLLLPALHLDGDFIFLFLASTDDGRLKQEFLRGRAFIFRRRSGWTMIKREIRKYRDYLNEFRFSRDEKVTDFAKEKHEYFMNECTRFCVFCVDVSIRRTGTTEIFPVIEHDGYHDAPNLPCDSKEREHILYILSAQIFYFLKDIGHRHQNHDPTTDTVVDLYTKGDNIEWRMSSLYNIYRKVI</sequence>
<proteinExistence type="predicted"/>
<evidence type="ECO:0000313" key="2">
    <source>
        <dbReference type="Proteomes" id="UP000192917"/>
    </source>
</evidence>
<evidence type="ECO:0000313" key="1">
    <source>
        <dbReference type="EMBL" id="SMF07258.1"/>
    </source>
</evidence>
<name>A0A1Y6BEI7_9PROT</name>
<protein>
    <submittedName>
        <fullName evidence="1">Uncharacterized protein</fullName>
    </submittedName>
</protein>
<dbReference type="Proteomes" id="UP000192917">
    <property type="component" value="Unassembled WGS sequence"/>
</dbReference>
<reference evidence="1 2" key="1">
    <citation type="submission" date="2017-04" db="EMBL/GenBank/DDBJ databases">
        <authorList>
            <person name="Afonso C.L."/>
            <person name="Miller P.J."/>
            <person name="Scott M.A."/>
            <person name="Spackman E."/>
            <person name="Goraichik I."/>
            <person name="Dimitrov K.M."/>
            <person name="Suarez D.L."/>
            <person name="Swayne D.E."/>
        </authorList>
    </citation>
    <scope>NUCLEOTIDE SEQUENCE [LARGE SCALE GENOMIC DNA]</scope>
    <source>
        <strain evidence="1 2">USBA 355</strain>
    </source>
</reference>